<evidence type="ECO:0000256" key="6">
    <source>
        <dbReference type="ARBA" id="ARBA00023136"/>
    </source>
</evidence>
<dbReference type="PANTHER" id="PTHR30026:SF20">
    <property type="entry name" value="OUTER MEMBRANE PROTEIN TOLC"/>
    <property type="match status" value="1"/>
</dbReference>
<accession>A0ABV1H1J4</accession>
<feature type="coiled-coil region" evidence="8">
    <location>
        <begin position="390"/>
        <end position="424"/>
    </location>
</feature>
<dbReference type="PANTHER" id="PTHR30026">
    <property type="entry name" value="OUTER MEMBRANE PROTEIN TOLC"/>
    <property type="match status" value="1"/>
</dbReference>
<keyword evidence="8" id="KW-0175">Coiled coil</keyword>
<evidence type="ECO:0000256" key="2">
    <source>
        <dbReference type="ARBA" id="ARBA00007613"/>
    </source>
</evidence>
<comment type="similarity">
    <text evidence="2">Belongs to the outer membrane factor (OMF) (TC 1.B.17) family.</text>
</comment>
<proteinExistence type="inferred from homology"/>
<evidence type="ECO:0000256" key="8">
    <source>
        <dbReference type="SAM" id="Coils"/>
    </source>
</evidence>
<dbReference type="InterPro" id="IPR051906">
    <property type="entry name" value="TolC-like"/>
</dbReference>
<keyword evidence="7" id="KW-0998">Cell outer membrane</keyword>
<dbReference type="Pfam" id="PF02321">
    <property type="entry name" value="OEP"/>
    <property type="match status" value="2"/>
</dbReference>
<evidence type="ECO:0000256" key="4">
    <source>
        <dbReference type="ARBA" id="ARBA00022452"/>
    </source>
</evidence>
<evidence type="ECO:0000313" key="9">
    <source>
        <dbReference type="EMBL" id="MEQ2546311.1"/>
    </source>
</evidence>
<sequence length="478" mass="52475">MKTRILTGWLLVAAVAVQARTTELSIGECRTLAIQNNKELRMAGEREQAACHRRKAAFTNYLPRISAAGAYLHTSDELSLLSDEQKNTLGRLGTNASGQLQGILQQYPSLGEQFGPVAGSLAGGLDAFGTSLVDGLRTDTRNMTVASVMLTQPVYMGGKIAAYDKITRFAEQIARSQHDQQLQEVILEVDRTYWQIVALQSKKRLAESYLELVWKLDGDVGQLIEAGMATKADGLSIKVKVNEAEVALIQVDNGLALSRMLLCQLCGLDLTTEVRLRDEAAELPVGTTAADLETALENRPELRSLDMAQRIGKHKVTIARSEFMPNVALTGGYLTSNPSLTNGFQKKFNGLWNVGVVVKIPILTWGERHHKVQAARREAAIAAYQFEEAAEKVELQVTQSRQKMREATERYAAATRSQAEADENLRCATLGMQEGVIPVSNVLEAQTAWLSAHSERLTARIDVLLADLYLRKALGTLK</sequence>
<keyword evidence="3" id="KW-0813">Transport</keyword>
<evidence type="ECO:0000256" key="3">
    <source>
        <dbReference type="ARBA" id="ARBA00022448"/>
    </source>
</evidence>
<comment type="caution">
    <text evidence="9">The sequence shown here is derived from an EMBL/GenBank/DDBJ whole genome shotgun (WGS) entry which is preliminary data.</text>
</comment>
<dbReference type="SUPFAM" id="SSF56954">
    <property type="entry name" value="Outer membrane efflux proteins (OEP)"/>
    <property type="match status" value="1"/>
</dbReference>
<reference evidence="9 10" key="1">
    <citation type="submission" date="2024-03" db="EMBL/GenBank/DDBJ databases">
        <title>Human intestinal bacterial collection.</title>
        <authorList>
            <person name="Pauvert C."/>
            <person name="Hitch T.C.A."/>
            <person name="Clavel T."/>
        </authorList>
    </citation>
    <scope>NUCLEOTIDE SEQUENCE [LARGE SCALE GENOMIC DNA]</scope>
    <source>
        <strain evidence="9 10">CLA-KB-H122</strain>
    </source>
</reference>
<evidence type="ECO:0000256" key="1">
    <source>
        <dbReference type="ARBA" id="ARBA00004442"/>
    </source>
</evidence>
<name>A0ABV1H1J4_9BACT</name>
<keyword evidence="6" id="KW-0472">Membrane</keyword>
<keyword evidence="4" id="KW-1134">Transmembrane beta strand</keyword>
<protein>
    <submittedName>
        <fullName evidence="9">TolC family protein</fullName>
    </submittedName>
</protein>
<evidence type="ECO:0000313" key="10">
    <source>
        <dbReference type="Proteomes" id="UP001460202"/>
    </source>
</evidence>
<dbReference type="Proteomes" id="UP001460202">
    <property type="component" value="Unassembled WGS sequence"/>
</dbReference>
<keyword evidence="5" id="KW-0812">Transmembrane</keyword>
<gene>
    <name evidence="9" type="ORF">WMO46_15305</name>
</gene>
<organism evidence="9 10">
    <name type="scientific">Alistipes intestinihominis</name>
    <dbReference type="NCBI Taxonomy" id="3133172"/>
    <lineage>
        <taxon>Bacteria</taxon>
        <taxon>Pseudomonadati</taxon>
        <taxon>Bacteroidota</taxon>
        <taxon>Bacteroidia</taxon>
        <taxon>Bacteroidales</taxon>
        <taxon>Rikenellaceae</taxon>
        <taxon>Alistipes</taxon>
    </lineage>
</organism>
<evidence type="ECO:0000256" key="5">
    <source>
        <dbReference type="ARBA" id="ARBA00022692"/>
    </source>
</evidence>
<comment type="subcellular location">
    <subcellularLocation>
        <location evidence="1">Cell outer membrane</location>
    </subcellularLocation>
</comment>
<dbReference type="Gene3D" id="1.20.1600.10">
    <property type="entry name" value="Outer membrane efflux proteins (OEP)"/>
    <property type="match status" value="1"/>
</dbReference>
<evidence type="ECO:0000256" key="7">
    <source>
        <dbReference type="ARBA" id="ARBA00023237"/>
    </source>
</evidence>
<dbReference type="InterPro" id="IPR003423">
    <property type="entry name" value="OMP_efflux"/>
</dbReference>
<dbReference type="RefSeq" id="WP_349094636.1">
    <property type="nucleotide sequence ID" value="NZ_JBBMFL010000030.1"/>
</dbReference>
<dbReference type="EMBL" id="JBBMFL010000030">
    <property type="protein sequence ID" value="MEQ2546311.1"/>
    <property type="molecule type" value="Genomic_DNA"/>
</dbReference>
<keyword evidence="10" id="KW-1185">Reference proteome</keyword>